<reference evidence="1" key="1">
    <citation type="submission" date="2016-01" db="EMBL/GenBank/DDBJ databases">
        <authorList>
            <person name="Peeters C."/>
        </authorList>
    </citation>
    <scope>NUCLEOTIDE SEQUENCE [LARGE SCALE GENOMIC DNA]</scope>
    <source>
        <strain evidence="1">LMG 22940</strain>
    </source>
</reference>
<dbReference type="RefSeq" id="WP_160109993.1">
    <property type="nucleotide sequence ID" value="NZ_FCON02000015.1"/>
</dbReference>
<evidence type="ECO:0000313" key="1">
    <source>
        <dbReference type="EMBL" id="SAL42456.1"/>
    </source>
</evidence>
<dbReference type="AlphaFoldDB" id="A0A158HDQ4"/>
<name>A0A158HDQ4_9BURK</name>
<comment type="caution">
    <text evidence="1">The sequence shown here is derived from an EMBL/GenBank/DDBJ whole genome shotgun (WGS) entry which is preliminary data.</text>
</comment>
<dbReference type="OrthoDB" id="1492420at2"/>
<organism evidence="1 2">
    <name type="scientific">Caballeronia choica</name>
    <dbReference type="NCBI Taxonomy" id="326476"/>
    <lineage>
        <taxon>Bacteria</taxon>
        <taxon>Pseudomonadati</taxon>
        <taxon>Pseudomonadota</taxon>
        <taxon>Betaproteobacteria</taxon>
        <taxon>Burkholderiales</taxon>
        <taxon>Burkholderiaceae</taxon>
        <taxon>Caballeronia</taxon>
    </lineage>
</organism>
<protein>
    <submittedName>
        <fullName evidence="1">Uncharacterized protein</fullName>
    </submittedName>
</protein>
<dbReference type="EMBL" id="FCON02000015">
    <property type="protein sequence ID" value="SAL42456.1"/>
    <property type="molecule type" value="Genomic_DNA"/>
</dbReference>
<gene>
    <name evidence="1" type="ORF">AWB68_01923</name>
</gene>
<accession>A0A158HDQ4</accession>
<evidence type="ECO:0000313" key="2">
    <source>
        <dbReference type="Proteomes" id="UP000054770"/>
    </source>
</evidence>
<dbReference type="Proteomes" id="UP000054770">
    <property type="component" value="Unassembled WGS sequence"/>
</dbReference>
<sequence>MDFQTLSDFDLDAMRRVSKTIMNPAARWVTKGGHREKNFVLCDTASPAAQYRLFLRVSATRSNVFSVGLARTYSSEEVLVLARYNSGHHAHRNILERTKVPAVCHRHLATQRYIRAGLDPDGYAEPISDYNSVDGAFDCLCRDCGIPPLKHNPFQADLEF</sequence>
<proteinExistence type="predicted"/>
<keyword evidence="2" id="KW-1185">Reference proteome</keyword>